<comment type="subcellular location">
    <subcellularLocation>
        <location evidence="1">Nucleus</location>
    </subcellularLocation>
</comment>
<dbReference type="Proteomes" id="UP001230051">
    <property type="component" value="Unassembled WGS sequence"/>
</dbReference>
<evidence type="ECO:0000313" key="14">
    <source>
        <dbReference type="Proteomes" id="UP001230051"/>
    </source>
</evidence>
<keyword evidence="3" id="KW-0805">Transcription regulation</keyword>
<keyword evidence="7" id="KW-0804">Transcription</keyword>
<evidence type="ECO:0000256" key="2">
    <source>
        <dbReference type="ARBA" id="ARBA00006403"/>
    </source>
</evidence>
<name>A0AAD8DGB8_ACIOX</name>
<keyword evidence="14" id="KW-1185">Reference proteome</keyword>
<dbReference type="InterPro" id="IPR036390">
    <property type="entry name" value="WH_DNA-bd_sf"/>
</dbReference>
<evidence type="ECO:0000256" key="8">
    <source>
        <dbReference type="ARBA" id="ARBA00023242"/>
    </source>
</evidence>
<dbReference type="Pfam" id="PF00447">
    <property type="entry name" value="HSF_DNA-bind"/>
    <property type="match status" value="1"/>
</dbReference>
<evidence type="ECO:0000313" key="13">
    <source>
        <dbReference type="EMBL" id="KAK1167578.1"/>
    </source>
</evidence>
<evidence type="ECO:0000256" key="9">
    <source>
        <dbReference type="RuleBase" id="RU004020"/>
    </source>
</evidence>
<reference evidence="13" key="1">
    <citation type="submission" date="2022-02" db="EMBL/GenBank/DDBJ databases">
        <title>Atlantic sturgeon de novo genome assembly.</title>
        <authorList>
            <person name="Stock M."/>
            <person name="Klopp C."/>
            <person name="Guiguen Y."/>
            <person name="Cabau C."/>
            <person name="Parinello H."/>
            <person name="Santidrian Yebra-Pimentel E."/>
            <person name="Kuhl H."/>
            <person name="Dirks R.P."/>
            <person name="Guessner J."/>
            <person name="Wuertz S."/>
            <person name="Du K."/>
            <person name="Schartl M."/>
        </authorList>
    </citation>
    <scope>NUCLEOTIDE SEQUENCE</scope>
    <source>
        <strain evidence="13">STURGEONOMICS-FGT-2020</strain>
        <tissue evidence="13">Whole blood</tissue>
    </source>
</reference>
<evidence type="ECO:0000256" key="5">
    <source>
        <dbReference type="ARBA" id="ARBA00023125"/>
    </source>
</evidence>
<evidence type="ECO:0000259" key="12">
    <source>
        <dbReference type="PROSITE" id="PS00434"/>
    </source>
</evidence>
<gene>
    <name evidence="13" type="primary">HSF3</name>
    <name evidence="13" type="ORF">AOXY_G12378</name>
</gene>
<accession>A0AAD8DGB8</accession>
<dbReference type="PRINTS" id="PR00056">
    <property type="entry name" value="HSFDOMAIN"/>
</dbReference>
<dbReference type="EMBL" id="JAGXEW010000010">
    <property type="protein sequence ID" value="KAK1167578.1"/>
    <property type="molecule type" value="Genomic_DNA"/>
</dbReference>
<dbReference type="GO" id="GO:0043565">
    <property type="term" value="F:sequence-specific DNA binding"/>
    <property type="evidence" value="ECO:0007669"/>
    <property type="project" value="InterPro"/>
</dbReference>
<evidence type="ECO:0000256" key="1">
    <source>
        <dbReference type="ARBA" id="ARBA00004123"/>
    </source>
</evidence>
<dbReference type="PROSITE" id="PS00434">
    <property type="entry name" value="HSF_DOMAIN"/>
    <property type="match status" value="1"/>
</dbReference>
<dbReference type="SMART" id="SM00415">
    <property type="entry name" value="HSF"/>
    <property type="match status" value="1"/>
</dbReference>
<feature type="compositionally biased region" description="Low complexity" evidence="11">
    <location>
        <begin position="292"/>
        <end position="303"/>
    </location>
</feature>
<organism evidence="13 14">
    <name type="scientific">Acipenser oxyrinchus oxyrinchus</name>
    <dbReference type="NCBI Taxonomy" id="40147"/>
    <lineage>
        <taxon>Eukaryota</taxon>
        <taxon>Metazoa</taxon>
        <taxon>Chordata</taxon>
        <taxon>Craniata</taxon>
        <taxon>Vertebrata</taxon>
        <taxon>Euteleostomi</taxon>
        <taxon>Actinopterygii</taxon>
        <taxon>Chondrostei</taxon>
        <taxon>Acipenseriformes</taxon>
        <taxon>Acipenseridae</taxon>
        <taxon>Acipenser</taxon>
    </lineage>
</organism>
<evidence type="ECO:0000256" key="11">
    <source>
        <dbReference type="SAM" id="MobiDB-lite"/>
    </source>
</evidence>
<dbReference type="InterPro" id="IPR000232">
    <property type="entry name" value="HSF_DNA-bd"/>
</dbReference>
<feature type="domain" description="HSF-type DNA-binding" evidence="12">
    <location>
        <begin position="49"/>
        <end position="73"/>
    </location>
</feature>
<keyword evidence="5" id="KW-0238">DNA-binding</keyword>
<proteinExistence type="inferred from homology"/>
<dbReference type="GO" id="GO:0003700">
    <property type="term" value="F:DNA-binding transcription factor activity"/>
    <property type="evidence" value="ECO:0007669"/>
    <property type="project" value="InterPro"/>
</dbReference>
<evidence type="ECO:0000256" key="3">
    <source>
        <dbReference type="ARBA" id="ARBA00023015"/>
    </source>
</evidence>
<keyword evidence="10" id="KW-0175">Coiled coil</keyword>
<dbReference type="FunFam" id="1.10.10.10:FF:000027">
    <property type="entry name" value="Heat shock transcription factor 1"/>
    <property type="match status" value="1"/>
</dbReference>
<evidence type="ECO:0000256" key="7">
    <source>
        <dbReference type="ARBA" id="ARBA00023163"/>
    </source>
</evidence>
<sequence length="526" mass="58359">MTQKINVPGFVSKLWTLVESPSTNDVICWSSKGQNFRVVDEQKFTTEILPRYFKHNNMSSFIRQLNMYGFRKVVSVDGGLIKQEKDGGIEFHHPCFEQGKEDMLENMKRKVSSVRTEATKISQEEMHKVLMDVHQVKGKQDDMDSKLETMKRENKALWKELASLRNKHSQQQKMIGKVIQFIASLVNENCVVGIKRKRPIMMSEETPLAKHSHPYVLRADEQSGTSYSDSNGATLSSRVVITDITNISEPVKSGELIQASSEKDKVKRGGLSGKVTTEACDSVYGTEDQAAPSSPISGSVSPPQTKQLNTDATAASTEASAAEFSDNFIESILDEAGDEVAFQSDSIGDRDEVLDFLGSVDISLGNLHTQLSGNQFNIRPELIDELFNPDISAKDMNIISPSFPSIGIMSEPFETSDNAETDEIDSSNGKYVVQCTHNPLLTLLDELCCSLEPEVAGPAEPSFLSLEEEPSVPFNDSTTDLRVEYSPNNQTTDIHELHEEKNKGPVNTPNPSFSEDVLYMLNKDTL</sequence>
<dbReference type="InterPro" id="IPR036388">
    <property type="entry name" value="WH-like_DNA-bd_sf"/>
</dbReference>
<dbReference type="Gene3D" id="1.10.10.10">
    <property type="entry name" value="Winged helix-like DNA-binding domain superfamily/Winged helix DNA-binding domain"/>
    <property type="match status" value="1"/>
</dbReference>
<dbReference type="InterPro" id="IPR010542">
    <property type="entry name" value="Vert_HSTF_C"/>
</dbReference>
<comment type="caution">
    <text evidence="13">The sequence shown here is derived from an EMBL/GenBank/DDBJ whole genome shotgun (WGS) entry which is preliminary data.</text>
</comment>
<protein>
    <submittedName>
        <fullName evidence="13">Heat shock factor protein 3-like isoform X1</fullName>
    </submittedName>
</protein>
<dbReference type="PANTHER" id="PTHR10015">
    <property type="entry name" value="HEAT SHOCK TRANSCRIPTION FACTOR"/>
    <property type="match status" value="1"/>
</dbReference>
<dbReference type="Pfam" id="PF06546">
    <property type="entry name" value="Vert_HS_TF"/>
    <property type="match status" value="1"/>
</dbReference>
<dbReference type="AlphaFoldDB" id="A0AAD8DGB8"/>
<keyword evidence="6" id="KW-0010">Activator</keyword>
<evidence type="ECO:0000256" key="4">
    <source>
        <dbReference type="ARBA" id="ARBA00023016"/>
    </source>
</evidence>
<dbReference type="GO" id="GO:0005634">
    <property type="term" value="C:nucleus"/>
    <property type="evidence" value="ECO:0007669"/>
    <property type="project" value="UniProtKB-SubCell"/>
</dbReference>
<dbReference type="PANTHER" id="PTHR10015:SF185">
    <property type="entry name" value="HEAT SHOCK FACTOR PROTEIN 2"/>
    <property type="match status" value="1"/>
</dbReference>
<feature type="region of interest" description="Disordered" evidence="11">
    <location>
        <begin position="286"/>
        <end position="319"/>
    </location>
</feature>
<dbReference type="SUPFAM" id="SSF46785">
    <property type="entry name" value="Winged helix' DNA-binding domain"/>
    <property type="match status" value="1"/>
</dbReference>
<evidence type="ECO:0000256" key="6">
    <source>
        <dbReference type="ARBA" id="ARBA00023159"/>
    </source>
</evidence>
<keyword evidence="4 13" id="KW-0346">Stress response</keyword>
<comment type="similarity">
    <text evidence="2 9">Belongs to the HSF family.</text>
</comment>
<keyword evidence="8" id="KW-0539">Nucleus</keyword>
<evidence type="ECO:0000256" key="10">
    <source>
        <dbReference type="SAM" id="Coils"/>
    </source>
</evidence>
<feature type="coiled-coil region" evidence="10">
    <location>
        <begin position="104"/>
        <end position="167"/>
    </location>
</feature>